<dbReference type="InterPro" id="IPR026961">
    <property type="entry name" value="PGG_dom"/>
</dbReference>
<keyword evidence="11" id="KW-1185">Reference proteome</keyword>
<evidence type="ECO:0000313" key="11">
    <source>
        <dbReference type="Proteomes" id="UP000077755"/>
    </source>
</evidence>
<feature type="repeat" description="ANK" evidence="7">
    <location>
        <begin position="114"/>
        <end position="136"/>
    </location>
</feature>
<feature type="transmembrane region" description="Helical" evidence="8">
    <location>
        <begin position="674"/>
        <end position="694"/>
    </location>
</feature>
<dbReference type="KEGG" id="dcr:108213720"/>
<sequence length="707" mass="79098">MDIDTLYAAAIAGDSDAILKLQTEAEKLSTHNRTILHNETRYGNTVTEFANKNLLIKLESRGSNTALHLAAEHGHAQVAELLIDAARHLPCSSAKYRDDCVTCFQAFLRQTNYSQSTALHIAARRGHAAIVKMLVEADPSDRHVQNSVGETPIYIAANLGHFDIVKMICTACSAPALDGPDGTTAFHAAVEKLHQAKREDRDVIKVYINAAKRFISYESLFLPNRKGETALELAVRVNHLEVVELILAEDPAYKRDNVDKNDELLSLIYIAAEQRYKDMVKLLCQTYESRNSLCHKGHIAFLAAIRGRDKESALRLLGEDRRLVTYADDKGWTALHYAADCEFDSILNAIVESHVHPGYQSVSGEIVPMPLTLAAKKGYTSTVIQLLKLLPASSCVDVNNEGRNILHLAAIQSNIDMIQSILKYCPEEYTNKILNNKDVNGNTPLHLLIREGCFVPQLIKHKGVDTTAENYKNWTPLDMLYFSDEIIADQVRIKEAIDTQNNEPWGFWRRSIKGKSNLQESLVPPSKRSKKDAAFEKAKNLLRNEKRKWMKEELERYKKRTNTQIIVTALITTVTFTVGFTLPGGYHQSGESDEGLALLSRKTAFKIFMVADAIALLLSTSSLFLYFIESMYEDPQKVANINAASTGLSIVSVIAMMLTFITGTYVVLSRSPVLAINVCVIGSLFFVFVMVLLIKLMYDYKLERHVV</sequence>
<feature type="transmembrane region" description="Helical" evidence="8">
    <location>
        <begin position="607"/>
        <end position="628"/>
    </location>
</feature>
<evidence type="ECO:0000313" key="10">
    <source>
        <dbReference type="EMBL" id="WOG84126.1"/>
    </source>
</evidence>
<evidence type="ECO:0000256" key="5">
    <source>
        <dbReference type="ARBA" id="ARBA00023043"/>
    </source>
</evidence>
<keyword evidence="3" id="KW-0677">Repeat</keyword>
<keyword evidence="6 8" id="KW-0472">Membrane</keyword>
<reference evidence="10" key="1">
    <citation type="journal article" date="2016" name="Nat. Genet.">
        <title>A high-quality carrot genome assembly provides new insights into carotenoid accumulation and asterid genome evolution.</title>
        <authorList>
            <person name="Iorizzo M."/>
            <person name="Ellison S."/>
            <person name="Senalik D."/>
            <person name="Zeng P."/>
            <person name="Satapoomin P."/>
            <person name="Huang J."/>
            <person name="Bowman M."/>
            <person name="Iovene M."/>
            <person name="Sanseverino W."/>
            <person name="Cavagnaro P."/>
            <person name="Yildiz M."/>
            <person name="Macko-Podgorni A."/>
            <person name="Moranska E."/>
            <person name="Grzebelus E."/>
            <person name="Grzebelus D."/>
            <person name="Ashrafi H."/>
            <person name="Zheng Z."/>
            <person name="Cheng S."/>
            <person name="Spooner D."/>
            <person name="Van Deynze A."/>
            <person name="Simon P."/>
        </authorList>
    </citation>
    <scope>NUCLEOTIDE SEQUENCE</scope>
    <source>
        <tissue evidence="10">Leaf</tissue>
    </source>
</reference>
<proteinExistence type="predicted"/>
<evidence type="ECO:0000259" key="9">
    <source>
        <dbReference type="Pfam" id="PF13962"/>
    </source>
</evidence>
<gene>
    <name evidence="10" type="ORF">DCAR_0103307</name>
</gene>
<dbReference type="GO" id="GO:0005886">
    <property type="term" value="C:plasma membrane"/>
    <property type="evidence" value="ECO:0007669"/>
    <property type="project" value="TreeGrafter"/>
</dbReference>
<reference evidence="10" key="2">
    <citation type="submission" date="2022-03" db="EMBL/GenBank/DDBJ databases">
        <title>Draft title - Genomic analysis of global carrot germplasm unveils the trajectory of domestication and the origin of high carotenoid orange carrot.</title>
        <authorList>
            <person name="Iorizzo M."/>
            <person name="Ellison S."/>
            <person name="Senalik D."/>
            <person name="Macko-Podgorni A."/>
            <person name="Grzebelus D."/>
            <person name="Bostan H."/>
            <person name="Rolling W."/>
            <person name="Curaba J."/>
            <person name="Simon P."/>
        </authorList>
    </citation>
    <scope>NUCLEOTIDE SEQUENCE</scope>
    <source>
        <tissue evidence="10">Leaf</tissue>
    </source>
</reference>
<accession>A0AAF0W7B6</accession>
<dbReference type="PROSITE" id="PS50088">
    <property type="entry name" value="ANK_REPEAT"/>
    <property type="match status" value="2"/>
</dbReference>
<dbReference type="SUPFAM" id="SSF48403">
    <property type="entry name" value="Ankyrin repeat"/>
    <property type="match status" value="3"/>
</dbReference>
<evidence type="ECO:0000256" key="7">
    <source>
        <dbReference type="PROSITE-ProRule" id="PRU00023"/>
    </source>
</evidence>
<evidence type="ECO:0000256" key="8">
    <source>
        <dbReference type="SAM" id="Phobius"/>
    </source>
</evidence>
<dbReference type="Gene3D" id="1.25.40.20">
    <property type="entry name" value="Ankyrin repeat-containing domain"/>
    <property type="match status" value="4"/>
</dbReference>
<dbReference type="SMART" id="SM00248">
    <property type="entry name" value="ANK"/>
    <property type="match status" value="9"/>
</dbReference>
<dbReference type="InterPro" id="IPR002110">
    <property type="entry name" value="Ankyrin_rpt"/>
</dbReference>
<dbReference type="Pfam" id="PF00023">
    <property type="entry name" value="Ank"/>
    <property type="match status" value="1"/>
</dbReference>
<dbReference type="AlphaFoldDB" id="A0AAF0W7B6"/>
<keyword evidence="4 8" id="KW-1133">Transmembrane helix</keyword>
<evidence type="ECO:0000256" key="6">
    <source>
        <dbReference type="ARBA" id="ARBA00023136"/>
    </source>
</evidence>
<keyword evidence="5 7" id="KW-0040">ANK repeat</keyword>
<evidence type="ECO:0000256" key="3">
    <source>
        <dbReference type="ARBA" id="ARBA00022737"/>
    </source>
</evidence>
<keyword evidence="2 8" id="KW-0812">Transmembrane</keyword>
<feature type="transmembrane region" description="Helical" evidence="8">
    <location>
        <begin position="648"/>
        <end position="668"/>
    </location>
</feature>
<evidence type="ECO:0000256" key="1">
    <source>
        <dbReference type="ARBA" id="ARBA00004141"/>
    </source>
</evidence>
<dbReference type="PANTHER" id="PTHR24186">
    <property type="entry name" value="PROTEIN PHOSPHATASE 1 REGULATORY SUBUNIT"/>
    <property type="match status" value="1"/>
</dbReference>
<dbReference type="EMBL" id="CP093343">
    <property type="protein sequence ID" value="WOG84126.1"/>
    <property type="molecule type" value="Genomic_DNA"/>
</dbReference>
<dbReference type="InterPro" id="IPR036770">
    <property type="entry name" value="Ankyrin_rpt-contain_sf"/>
</dbReference>
<feature type="repeat" description="ANK" evidence="7">
    <location>
        <begin position="62"/>
        <end position="84"/>
    </location>
</feature>
<organism evidence="10 11">
    <name type="scientific">Daucus carota subsp. sativus</name>
    <name type="common">Carrot</name>
    <dbReference type="NCBI Taxonomy" id="79200"/>
    <lineage>
        <taxon>Eukaryota</taxon>
        <taxon>Viridiplantae</taxon>
        <taxon>Streptophyta</taxon>
        <taxon>Embryophyta</taxon>
        <taxon>Tracheophyta</taxon>
        <taxon>Spermatophyta</taxon>
        <taxon>Magnoliopsida</taxon>
        <taxon>eudicotyledons</taxon>
        <taxon>Gunneridae</taxon>
        <taxon>Pentapetalae</taxon>
        <taxon>asterids</taxon>
        <taxon>campanulids</taxon>
        <taxon>Apiales</taxon>
        <taxon>Apiaceae</taxon>
        <taxon>Apioideae</taxon>
        <taxon>Scandiceae</taxon>
        <taxon>Daucinae</taxon>
        <taxon>Daucus</taxon>
        <taxon>Daucus sect. Daucus</taxon>
    </lineage>
</organism>
<dbReference type="PANTHER" id="PTHR24186:SF50">
    <property type="entry name" value="ANKYRIN REPEAT-CONTAINING PROTEIN ITN1-LIKE ISOFORM X1"/>
    <property type="match status" value="1"/>
</dbReference>
<dbReference type="Pfam" id="PF13962">
    <property type="entry name" value="PGG"/>
    <property type="match status" value="1"/>
</dbReference>
<feature type="transmembrane region" description="Helical" evidence="8">
    <location>
        <begin position="565"/>
        <end position="587"/>
    </location>
</feature>
<dbReference type="PROSITE" id="PS50297">
    <property type="entry name" value="ANK_REP_REGION"/>
    <property type="match status" value="2"/>
</dbReference>
<dbReference type="Proteomes" id="UP000077755">
    <property type="component" value="Chromosome 1"/>
</dbReference>
<name>A0AAF0W7B6_DAUCS</name>
<dbReference type="Pfam" id="PF12796">
    <property type="entry name" value="Ank_2"/>
    <property type="match status" value="3"/>
</dbReference>
<evidence type="ECO:0000256" key="2">
    <source>
        <dbReference type="ARBA" id="ARBA00022692"/>
    </source>
</evidence>
<protein>
    <recommendedName>
        <fullName evidence="9">PGG domain-containing protein</fullName>
    </recommendedName>
</protein>
<comment type="subcellular location">
    <subcellularLocation>
        <location evidence="1">Membrane</location>
        <topology evidence="1">Multi-pass membrane protein</topology>
    </subcellularLocation>
</comment>
<feature type="domain" description="PGG" evidence="9">
    <location>
        <begin position="555"/>
        <end position="667"/>
    </location>
</feature>
<evidence type="ECO:0000256" key="4">
    <source>
        <dbReference type="ARBA" id="ARBA00022989"/>
    </source>
</evidence>